<keyword evidence="5" id="KW-1185">Reference proteome</keyword>
<keyword evidence="2" id="KW-0411">Iron-sulfur</keyword>
<dbReference type="InterPro" id="IPR040072">
    <property type="entry name" value="Methyltransferase_A"/>
</dbReference>
<keyword evidence="2" id="KW-0408">Iron</keyword>
<feature type="region of interest" description="Disordered" evidence="3">
    <location>
        <begin position="166"/>
        <end position="192"/>
    </location>
</feature>
<gene>
    <name evidence="4" type="ORF">VOLCADRAFT_108314</name>
</gene>
<proteinExistence type="predicted"/>
<dbReference type="Proteomes" id="UP000001058">
    <property type="component" value="Unassembled WGS sequence"/>
</dbReference>
<keyword evidence="2" id="KW-0004">4Fe-4S</keyword>
<dbReference type="InterPro" id="IPR013785">
    <property type="entry name" value="Aldolase_TIM"/>
</dbReference>
<comment type="cofactor">
    <cofactor evidence="1">
        <name>[4Fe-4S] cluster</name>
        <dbReference type="ChEBI" id="CHEBI:49883"/>
    </cofactor>
</comment>
<dbReference type="STRING" id="3068.D8UJE5"/>
<evidence type="ECO:0008006" key="6">
    <source>
        <dbReference type="Google" id="ProtNLM"/>
    </source>
</evidence>
<evidence type="ECO:0000313" key="5">
    <source>
        <dbReference type="Proteomes" id="UP000001058"/>
    </source>
</evidence>
<dbReference type="PANTHER" id="PTHR30544:SF8">
    <property type="entry name" value="RADICAL SAM SUPERFAMILY PROTEIN"/>
    <property type="match status" value="1"/>
</dbReference>
<dbReference type="GeneID" id="9628243"/>
<dbReference type="InParanoid" id="D8UJE5"/>
<keyword evidence="2" id="KW-0479">Metal-binding</keyword>
<evidence type="ECO:0000256" key="2">
    <source>
        <dbReference type="ARBA" id="ARBA00022485"/>
    </source>
</evidence>
<evidence type="ECO:0000256" key="3">
    <source>
        <dbReference type="SAM" id="MobiDB-lite"/>
    </source>
</evidence>
<reference evidence="4 5" key="1">
    <citation type="journal article" date="2010" name="Science">
        <title>Genomic analysis of organismal complexity in the multicellular green alga Volvox carteri.</title>
        <authorList>
            <person name="Prochnik S.E."/>
            <person name="Umen J."/>
            <person name="Nedelcu A.M."/>
            <person name="Hallmann A."/>
            <person name="Miller S.M."/>
            <person name="Nishii I."/>
            <person name="Ferris P."/>
            <person name="Kuo A."/>
            <person name="Mitros T."/>
            <person name="Fritz-Laylin L.K."/>
            <person name="Hellsten U."/>
            <person name="Chapman J."/>
            <person name="Simakov O."/>
            <person name="Rensing S.A."/>
            <person name="Terry A."/>
            <person name="Pangilinan J."/>
            <person name="Kapitonov V."/>
            <person name="Jurka J."/>
            <person name="Salamov A."/>
            <person name="Shapiro H."/>
            <person name="Schmutz J."/>
            <person name="Grimwood J."/>
            <person name="Lindquist E."/>
            <person name="Lucas S."/>
            <person name="Grigoriev I.V."/>
            <person name="Schmitt R."/>
            <person name="Kirk D."/>
            <person name="Rokhsar D.S."/>
        </authorList>
    </citation>
    <scope>NUCLEOTIDE SEQUENCE [LARGE SCALE GENOMIC DNA]</scope>
    <source>
        <strain evidence="5">f. Nagariensis / Eve</strain>
    </source>
</reference>
<dbReference type="EMBL" id="GL378425">
    <property type="protein sequence ID" value="EFJ40175.1"/>
    <property type="molecule type" value="Genomic_DNA"/>
</dbReference>
<dbReference type="OrthoDB" id="204498at2759"/>
<dbReference type="KEGG" id="vcn:VOLCADRAFT_108314"/>
<dbReference type="AlphaFoldDB" id="D8UJE5"/>
<dbReference type="GO" id="GO:0070475">
    <property type="term" value="P:rRNA base methylation"/>
    <property type="evidence" value="ECO:0007669"/>
    <property type="project" value="TreeGrafter"/>
</dbReference>
<organism evidence="5">
    <name type="scientific">Volvox carteri f. nagariensis</name>
    <dbReference type="NCBI Taxonomy" id="3068"/>
    <lineage>
        <taxon>Eukaryota</taxon>
        <taxon>Viridiplantae</taxon>
        <taxon>Chlorophyta</taxon>
        <taxon>core chlorophytes</taxon>
        <taxon>Chlorophyceae</taxon>
        <taxon>CS clade</taxon>
        <taxon>Chlamydomonadales</taxon>
        <taxon>Volvocaceae</taxon>
        <taxon>Volvox</taxon>
    </lineage>
</organism>
<dbReference type="GO" id="GO:0051539">
    <property type="term" value="F:4 iron, 4 sulfur cluster binding"/>
    <property type="evidence" value="ECO:0007669"/>
    <property type="project" value="UniProtKB-KW"/>
</dbReference>
<feature type="region of interest" description="Disordered" evidence="3">
    <location>
        <begin position="696"/>
        <end position="749"/>
    </location>
</feature>
<feature type="compositionally biased region" description="Basic and acidic residues" evidence="3">
    <location>
        <begin position="711"/>
        <end position="723"/>
    </location>
</feature>
<dbReference type="GO" id="GO:0030488">
    <property type="term" value="P:tRNA methylation"/>
    <property type="evidence" value="ECO:0007669"/>
    <property type="project" value="TreeGrafter"/>
</dbReference>
<dbReference type="eggNOG" id="ENOG502QQ98">
    <property type="taxonomic scope" value="Eukaryota"/>
</dbReference>
<sequence length="993" mass="103902">MVFASEAAVVIKGRDGRTVLLQSRGMDFQVASLAAGEAIAALQAAAQGSEPLDILSNTQAMPLLSGRVGVMRHNLAVTYRVAGGLVVLLVTAPTTNVFSCVELLNSAVRVVAAGPADGKAADLTPERLQRRFGQVYLAVDALLSSGGVLEANAALGRAISTLEQLHDKGGKTTTPDAPKTPPQQKQQRSGRLTRRTLQGVIDQLAMLSFDAQSAMQGVHPRPGFQLPDATATTTTMMTAGPTRAAAPAAAGLDPVAPQGAGKGPAASLELDDDFFGLGGKKKDEAARPKLPPVVTAGEKKEAATAAAAKKDAAGFEDNAFGDAAFTAPVAAAAASAPAVAVPAPLVPSEPVLRLAEVWRGEAAGGRLVRAGLSGRVEWVSEAAKSKVHTVQFMLQVPEASGAQLAAALTTARRHPDCCKPGLAGGTLVADGIQAKKHRGSPVLCYHLPPVATQPPVQVQLGASLQAMQDGRHLVTLGLHYAVSPRVAKRTADVLWSHVCAVVLLPTRTHADFMSIIVYVVVEVSVPALLEHPLRASPPGAVFDAKARVLRWQHAGPVTCLDNSGTGTQPFVASFVVGEAVADETALTAALTRLSARMSLRGADGSGTLSGAALAQGVVEMELTPALSGHLIRHPESSWHDVPDMPKAALALLDKYFTKFTTRVLKCQTSSDSTTTKLLVELQDGMQVEAVVMTYDSPSRDPQLMGSNGPEADPHLPVDHRQQPGEEEQEEEEDKQRKGEQTGPCGEQQPQEMKVVMVWAGLPVAALGAGEWVGTMGLKGNLNAGEIVEQLMHARAVTPIRNIVFMGMGEPLNNYEAVRSAVAMMTDSRFFGLRRRHVTVSTVGVVPRIKQLAQDLPGVSLALSLHAPTQELRAKIVPSARAYKLPVLMDAGDDVVINLIPWNPIYQPEGPFFNAPAEGSVAAFQGVLRHTYGLHTTIRQEMGQDISGACGQLVIESGGAGGGGGGGNGGCSREAGGTRDIEDAVRKAGLRPVA</sequence>
<evidence type="ECO:0000313" key="4">
    <source>
        <dbReference type="EMBL" id="EFJ40175.1"/>
    </source>
</evidence>
<feature type="compositionally biased region" description="Low complexity" evidence="3">
    <location>
        <begin position="171"/>
        <end position="187"/>
    </location>
</feature>
<accession>D8UJE5</accession>
<protein>
    <recommendedName>
        <fullName evidence="6">Radical SAM core domain-containing protein</fullName>
    </recommendedName>
</protein>
<name>D8UJE5_VOLCA</name>
<evidence type="ECO:0000256" key="1">
    <source>
        <dbReference type="ARBA" id="ARBA00001966"/>
    </source>
</evidence>
<dbReference type="PANTHER" id="PTHR30544">
    <property type="entry name" value="23S RRNA METHYLTRANSFERASE"/>
    <property type="match status" value="1"/>
</dbReference>
<dbReference type="Gene3D" id="3.20.20.70">
    <property type="entry name" value="Aldolase class I"/>
    <property type="match status" value="2"/>
</dbReference>
<dbReference type="RefSeq" id="XP_002958785.1">
    <property type="nucleotide sequence ID" value="XM_002958739.1"/>
</dbReference>